<comment type="caution">
    <text evidence="2">The sequence shown here is derived from an EMBL/GenBank/DDBJ whole genome shotgun (WGS) entry which is preliminary data.</text>
</comment>
<proteinExistence type="predicted"/>
<evidence type="ECO:0000313" key="3">
    <source>
        <dbReference type="Proteomes" id="UP001162029"/>
    </source>
</evidence>
<reference evidence="2" key="1">
    <citation type="submission" date="2022-12" db="EMBL/GenBank/DDBJ databases">
        <authorList>
            <person name="Webb A."/>
        </authorList>
    </citation>
    <scope>NUCLEOTIDE SEQUENCE</scope>
    <source>
        <strain evidence="2">Pd1</strain>
    </source>
</reference>
<evidence type="ECO:0000313" key="2">
    <source>
        <dbReference type="EMBL" id="CAI5726891.1"/>
    </source>
</evidence>
<dbReference type="AlphaFoldDB" id="A0AAV0TSN6"/>
<protein>
    <submittedName>
        <fullName evidence="2">Uncharacterized protein</fullName>
    </submittedName>
</protein>
<gene>
    <name evidence="2" type="ORF">PDE001_LOCUS3681</name>
</gene>
<dbReference type="Proteomes" id="UP001162029">
    <property type="component" value="Unassembled WGS sequence"/>
</dbReference>
<sequence>MNQELWPWALYDLSGATTPDSQDTMRDHFRRFRERRGKGVSGLTDKEKLRANHSLEALREKICENAWNEDRLCYVHVNEGYRSCESSARPSKEKWEAHIAARPHSWIRKYERSILEKARSTNRGGAGTHSRHHRWSLHVEWRLVRHSVLFGILHDSNHVQQGVVLVRVHQGVAPRSLPREETQAIGRDIDARTRYVSLVEPMMREEDPRAQLYGPRTSRRRQQSPQVVGDHLDDMDRVLVAQDDVNAAVNRTGTQPREMSAGRWARREGRSTYAPLTQPAKHPRES</sequence>
<evidence type="ECO:0000256" key="1">
    <source>
        <dbReference type="SAM" id="MobiDB-lite"/>
    </source>
</evidence>
<keyword evidence="3" id="KW-1185">Reference proteome</keyword>
<accession>A0AAV0TSN6</accession>
<feature type="region of interest" description="Disordered" evidence="1">
    <location>
        <begin position="207"/>
        <end position="228"/>
    </location>
</feature>
<organism evidence="2 3">
    <name type="scientific">Peronospora destructor</name>
    <dbReference type="NCBI Taxonomy" id="86335"/>
    <lineage>
        <taxon>Eukaryota</taxon>
        <taxon>Sar</taxon>
        <taxon>Stramenopiles</taxon>
        <taxon>Oomycota</taxon>
        <taxon>Peronosporomycetes</taxon>
        <taxon>Peronosporales</taxon>
        <taxon>Peronosporaceae</taxon>
        <taxon>Peronospora</taxon>
    </lineage>
</organism>
<name>A0AAV0TSN6_9STRA</name>
<feature type="region of interest" description="Disordered" evidence="1">
    <location>
        <begin position="249"/>
        <end position="286"/>
    </location>
</feature>
<dbReference type="EMBL" id="CANTFM010000640">
    <property type="protein sequence ID" value="CAI5726891.1"/>
    <property type="molecule type" value="Genomic_DNA"/>
</dbReference>